<sequence length="1646" mass="190380">MLLPTTSKRPRGVPNENQDFENRTIVSAGLKYTLHGIEYQTIILSQCFWRVVDNKVDDFLIATELPEAEKFDDVVVRYKKDGEVIARLLQVKHKQSSRRHNDNEGIKLNDLLTANQTNKYSILKYFRSFQGIHTQYLSNSPTSGIFADCTIQDLVLLTNDDIDEEVVAECLEIDRENPVEDDILLKINDPNARKYRIRTTDNQLTRRLESFLLTESDFPKLVNVLADFVLGKTKLSLQVKVCKDYLYPLVKYVLEFETGFSCFVMLSENFKEKDRKRPDEVNILRAALAREIAFREVVFDIRISKSRKTGTTSTSGQPRKRKLPPPDCVQTNNLNELADRFAKALRPPGDVNSRALPEEFCVRNAIAREIVDCGEKTFREKFINGDKTLTLQAQIFRTILIEKVIDDSVAEFEFQALASGTFETTKGFGTRFIPHNEPQIEEPIEFAKEIADLITNCEDDERTIKITEKSRSEKFIRNLCELAGHTIVKVSSWNEFSGNFLNGRVISEDVRKFRDSLKECLGEEAFHTLDTYKLHIDINSFDSCEEANFFKTLPTPLTYQSIIDFYDKFRLVVSYPNQMKTFELLKDELQITHRKLDQEAYLSLLVGGVRKWMADNIGTFYTPKKATAFLRELDEHLTCYEIDGVNQLKNAKLTMKYSFDCTHLKEYLIKFLLSAGTGVQIFGVKNIKLNLSRILNTFYILRENYLTLEDPKRLESYLFTYGYIYLAFEDALNEAYRGTLSQKNQEPTKWSLRIIDCSNNDNLQSKPDNCKSVLRLMLEKPNGCKVSRKIIFVVNACVFDEFNSALVQYAQQEAQELIEIKSKLLETKFSELEYVAQKALLENSKVTLQGRSVKLGDLISSDGVDLVDEDTLLELVADRNDEESEIRIGGGRQFGLFTHNSHYVSRRIRPNFIDRSPFNIPTNIQGGVYYFKNGNQSDVIVIAETRDSFSTLKNQQLASFNGNVHWLQELQGELIWRYSNGSTKMLSSIPGPQKVSWSEKQFLQINDNKIILLYGIPGAGKSQLLASLSKQLGKDSRTIYTVRVNLSIYSDFFYKKQQEQRPPQPLNFSDCGEFLLEMLQSHENTRFKTQFEINVFRGSFNQQGSVKFQLVVFLDGFDEVCPAYKEIVLHYLQYLKDCPCLCKLFITTRPIFRADLETALNTLGYELQDLSNEDQSELFSHLVAEKGLEIEESEAKKFLKEARLKLSSKDEQFTAIPLHLKILADIYAEKSQERENQVDFRDCNKSEMFEMYVKQKYEIFLKDQMRYNQANATAREEAEGAYETFLSRHEKLALWALYNPEDLKQIIKSFEEYKTEVQRLLRKIEVGQYKFGIVFTVVDGKPQFSHRTFAEYFSARYIHRCMERSAKEGGMGILNIILNAENGPFLMFLDSMIPENRNWVCRDQGCSQISTATISSTLLNLSQWSTWRVFDCISDILKEESILKRQIFIDIIERFPDDVNYFMLLGFLLKWGIDLTWTTPTGKTILHLLSSEAHPWKASSRQGKQSQFFYRLNQKYEIPLWLVSSNRFDMTLFQPGFSTLDIFKMLVKKGAKCTADSDNLSPFHYAAASGNKEICEKSRPQGVVAEVNAKRDVYMQMFSEKTLFGKALRAEQEWKMWSKSEEERKAFDKRRAGEREMKNLQFRFNL</sequence>
<reference evidence="4 5" key="1">
    <citation type="submission" date="2020-11" db="EMBL/GenBank/DDBJ databases">
        <authorList>
            <person name="Wallbank WR R."/>
            <person name="Pardo Diaz C."/>
            <person name="Kozak K."/>
            <person name="Martin S."/>
            <person name="Jiggins C."/>
            <person name="Moest M."/>
            <person name="Warren A I."/>
            <person name="Generalovic N T."/>
            <person name="Byers J.R.P. K."/>
            <person name="Montejo-Kovacevich G."/>
            <person name="Yen C E."/>
        </authorList>
    </citation>
    <scope>NUCLEOTIDE SEQUENCE [LARGE SCALE GENOMIC DNA]</scope>
</reference>
<dbReference type="SUPFAM" id="SSF48403">
    <property type="entry name" value="Ankyrin repeat"/>
    <property type="match status" value="1"/>
</dbReference>
<organism evidence="4 5">
    <name type="scientific">Hermetia illucens</name>
    <name type="common">Black soldier fly</name>
    <dbReference type="NCBI Taxonomy" id="343691"/>
    <lineage>
        <taxon>Eukaryota</taxon>
        <taxon>Metazoa</taxon>
        <taxon>Ecdysozoa</taxon>
        <taxon>Arthropoda</taxon>
        <taxon>Hexapoda</taxon>
        <taxon>Insecta</taxon>
        <taxon>Pterygota</taxon>
        <taxon>Neoptera</taxon>
        <taxon>Endopterygota</taxon>
        <taxon>Diptera</taxon>
        <taxon>Brachycera</taxon>
        <taxon>Stratiomyomorpha</taxon>
        <taxon>Stratiomyidae</taxon>
        <taxon>Hermetiinae</taxon>
        <taxon>Hermetia</taxon>
    </lineage>
</organism>
<name>A0A7R8UTW8_HERIL</name>
<dbReference type="PANTHER" id="PTHR46312">
    <property type="entry name" value="NACHT DOMAIN-CONTAINING PROTEIN"/>
    <property type="match status" value="1"/>
</dbReference>
<protein>
    <recommendedName>
        <fullName evidence="3">Nephrocystin 3-like N-terminal domain-containing protein</fullName>
    </recommendedName>
</protein>
<evidence type="ECO:0000256" key="1">
    <source>
        <dbReference type="ARBA" id="ARBA00022737"/>
    </source>
</evidence>
<keyword evidence="5" id="KW-1185">Reference proteome</keyword>
<dbReference type="OMA" id="ACENSEH"/>
<dbReference type="OrthoDB" id="8057212at2759"/>
<feature type="domain" description="Nephrocystin 3-like N-terminal" evidence="3">
    <location>
        <begin position="1006"/>
        <end position="1149"/>
    </location>
</feature>
<dbReference type="InterPro" id="IPR056884">
    <property type="entry name" value="NPHP3-like_N"/>
</dbReference>
<evidence type="ECO:0000256" key="2">
    <source>
        <dbReference type="SAM" id="MobiDB-lite"/>
    </source>
</evidence>
<dbReference type="InterPro" id="IPR027417">
    <property type="entry name" value="P-loop_NTPase"/>
</dbReference>
<dbReference type="Proteomes" id="UP000594454">
    <property type="component" value="Chromosome 4"/>
</dbReference>
<dbReference type="InParanoid" id="A0A7R8UTW8"/>
<dbReference type="EMBL" id="LR899012">
    <property type="protein sequence ID" value="CAD7086630.1"/>
    <property type="molecule type" value="Genomic_DNA"/>
</dbReference>
<evidence type="ECO:0000313" key="5">
    <source>
        <dbReference type="Proteomes" id="UP000594454"/>
    </source>
</evidence>
<proteinExistence type="predicted"/>
<gene>
    <name evidence="4" type="ORF">HERILL_LOCUS9388</name>
</gene>
<dbReference type="SUPFAM" id="SSF52540">
    <property type="entry name" value="P-loop containing nucleoside triphosphate hydrolases"/>
    <property type="match status" value="1"/>
</dbReference>
<keyword evidence="1" id="KW-0677">Repeat</keyword>
<dbReference type="InterPro" id="IPR036770">
    <property type="entry name" value="Ankyrin_rpt-contain_sf"/>
</dbReference>
<evidence type="ECO:0000259" key="3">
    <source>
        <dbReference type="Pfam" id="PF24883"/>
    </source>
</evidence>
<evidence type="ECO:0000313" key="4">
    <source>
        <dbReference type="EMBL" id="CAD7086630.1"/>
    </source>
</evidence>
<feature type="region of interest" description="Disordered" evidence="2">
    <location>
        <begin position="308"/>
        <end position="327"/>
    </location>
</feature>
<dbReference type="Pfam" id="PF24883">
    <property type="entry name" value="NPHP3_N"/>
    <property type="match status" value="1"/>
</dbReference>
<dbReference type="PANTHER" id="PTHR46312:SF2">
    <property type="entry name" value="NUCLEOTIDE-BINDING OLIGOMERIZATION DOMAIN-CONTAINING PROTEIN 2-LIKE"/>
    <property type="match status" value="1"/>
</dbReference>
<dbReference type="Gene3D" id="3.40.50.300">
    <property type="entry name" value="P-loop containing nucleotide triphosphate hydrolases"/>
    <property type="match status" value="1"/>
</dbReference>
<dbReference type="Gene3D" id="1.25.40.20">
    <property type="entry name" value="Ankyrin repeat-containing domain"/>
    <property type="match status" value="1"/>
</dbReference>
<accession>A0A7R8UTW8</accession>